<dbReference type="InterPro" id="IPR007485">
    <property type="entry name" value="LPS_assembly_LptE"/>
</dbReference>
<sequence>MKVTRWMKWSWVWLLMAFAVSACGVYTFKDISIPADIKTVKVNFIENKARLVNPRLSPAITDRLQQKIVGQTKLTRTNNEDADWVISGAVTDYSVSTSGISAQQASTNRLTVVVQISLRDNKLGKTSDYSVNKSFDFSASKTLQQAESELGEDLIKGITDEIFNRIFSNW</sequence>
<protein>
    <recommendedName>
        <fullName evidence="3">LptE family protein</fullName>
    </recommendedName>
</protein>
<evidence type="ECO:0000313" key="1">
    <source>
        <dbReference type="EMBL" id="QGW27764.1"/>
    </source>
</evidence>
<evidence type="ECO:0008006" key="3">
    <source>
        <dbReference type="Google" id="ProtNLM"/>
    </source>
</evidence>
<reference evidence="1 2" key="1">
    <citation type="submission" date="2019-11" db="EMBL/GenBank/DDBJ databases">
        <authorList>
            <person name="Im W.T."/>
        </authorList>
    </citation>
    <scope>NUCLEOTIDE SEQUENCE [LARGE SCALE GENOMIC DNA]</scope>
    <source>
        <strain evidence="1 2">SB-02</strain>
    </source>
</reference>
<dbReference type="EMBL" id="CP046566">
    <property type="protein sequence ID" value="QGW27764.1"/>
    <property type="molecule type" value="Genomic_DNA"/>
</dbReference>
<proteinExistence type="predicted"/>
<dbReference type="GO" id="GO:0019867">
    <property type="term" value="C:outer membrane"/>
    <property type="evidence" value="ECO:0007669"/>
    <property type="project" value="InterPro"/>
</dbReference>
<dbReference type="Proteomes" id="UP000426027">
    <property type="component" value="Chromosome"/>
</dbReference>
<dbReference type="PROSITE" id="PS51257">
    <property type="entry name" value="PROKAR_LIPOPROTEIN"/>
    <property type="match status" value="1"/>
</dbReference>
<dbReference type="GO" id="GO:0043165">
    <property type="term" value="P:Gram-negative-bacterium-type cell outer membrane assembly"/>
    <property type="evidence" value="ECO:0007669"/>
    <property type="project" value="InterPro"/>
</dbReference>
<gene>
    <name evidence="1" type="ORF">GLV81_06370</name>
</gene>
<dbReference type="KEGG" id="fls:GLV81_06370"/>
<dbReference type="AlphaFoldDB" id="A0A6I6G6N8"/>
<dbReference type="Pfam" id="PF04390">
    <property type="entry name" value="LptE"/>
    <property type="match status" value="1"/>
</dbReference>
<dbReference type="RefSeq" id="WP_157477833.1">
    <property type="nucleotide sequence ID" value="NZ_CP046566.1"/>
</dbReference>
<evidence type="ECO:0000313" key="2">
    <source>
        <dbReference type="Proteomes" id="UP000426027"/>
    </source>
</evidence>
<keyword evidence="2" id="KW-1185">Reference proteome</keyword>
<organism evidence="1 2">
    <name type="scientific">Phnomibacter ginsenosidimutans</name>
    <dbReference type="NCBI Taxonomy" id="2676868"/>
    <lineage>
        <taxon>Bacteria</taxon>
        <taxon>Pseudomonadati</taxon>
        <taxon>Bacteroidota</taxon>
        <taxon>Chitinophagia</taxon>
        <taxon>Chitinophagales</taxon>
        <taxon>Chitinophagaceae</taxon>
        <taxon>Phnomibacter</taxon>
    </lineage>
</organism>
<accession>A0A6I6G6N8</accession>
<name>A0A6I6G6N8_9BACT</name>